<gene>
    <name evidence="2" type="ORF">GH714_018877</name>
</gene>
<dbReference type="AlphaFoldDB" id="A0A6A6L274"/>
<feature type="compositionally biased region" description="Basic and acidic residues" evidence="1">
    <location>
        <begin position="91"/>
        <end position="103"/>
    </location>
</feature>
<sequence>MQGVISLKKRGDLTDDADTSKNDVHEMWVDYEGSEHDILHGNSTDLGGKETGQHKADIRTNFESFGENLNKEDIREFNEREIRDDDLHSIMDSDSERENEESFKGMGYKKML</sequence>
<keyword evidence="3" id="KW-1185">Reference proteome</keyword>
<name>A0A6A6L274_HEVBR</name>
<protein>
    <submittedName>
        <fullName evidence="2">Uncharacterized protein</fullName>
    </submittedName>
</protein>
<proteinExistence type="predicted"/>
<reference evidence="2 3" key="1">
    <citation type="journal article" date="2020" name="Mol. Plant">
        <title>The Chromosome-Based Rubber Tree Genome Provides New Insights into Spurge Genome Evolution and Rubber Biosynthesis.</title>
        <authorList>
            <person name="Liu J."/>
            <person name="Shi C."/>
            <person name="Shi C.C."/>
            <person name="Li W."/>
            <person name="Zhang Q.J."/>
            <person name="Zhang Y."/>
            <person name="Li K."/>
            <person name="Lu H.F."/>
            <person name="Shi C."/>
            <person name="Zhu S.T."/>
            <person name="Xiao Z.Y."/>
            <person name="Nan H."/>
            <person name="Yue Y."/>
            <person name="Zhu X.G."/>
            <person name="Wu Y."/>
            <person name="Hong X.N."/>
            <person name="Fan G.Y."/>
            <person name="Tong Y."/>
            <person name="Zhang D."/>
            <person name="Mao C.L."/>
            <person name="Liu Y.L."/>
            <person name="Hao S.J."/>
            <person name="Liu W.Q."/>
            <person name="Lv M.Q."/>
            <person name="Zhang H.B."/>
            <person name="Liu Y."/>
            <person name="Hu-Tang G.R."/>
            <person name="Wang J.P."/>
            <person name="Wang J.H."/>
            <person name="Sun Y.H."/>
            <person name="Ni S.B."/>
            <person name="Chen W.B."/>
            <person name="Zhang X.C."/>
            <person name="Jiao Y.N."/>
            <person name="Eichler E.E."/>
            <person name="Li G.H."/>
            <person name="Liu X."/>
            <person name="Gao L.Z."/>
        </authorList>
    </citation>
    <scope>NUCLEOTIDE SEQUENCE [LARGE SCALE GENOMIC DNA]</scope>
    <source>
        <strain evidence="3">cv. GT1</strain>
        <tissue evidence="2">Leaf</tissue>
    </source>
</reference>
<evidence type="ECO:0000256" key="1">
    <source>
        <dbReference type="SAM" id="MobiDB-lite"/>
    </source>
</evidence>
<dbReference type="Proteomes" id="UP000467840">
    <property type="component" value="Chromosome 7"/>
</dbReference>
<evidence type="ECO:0000313" key="3">
    <source>
        <dbReference type="Proteomes" id="UP000467840"/>
    </source>
</evidence>
<feature type="region of interest" description="Disordered" evidence="1">
    <location>
        <begin position="91"/>
        <end position="112"/>
    </location>
</feature>
<comment type="caution">
    <text evidence="2">The sequence shown here is derived from an EMBL/GenBank/DDBJ whole genome shotgun (WGS) entry which is preliminary data.</text>
</comment>
<accession>A0A6A6L274</accession>
<evidence type="ECO:0000313" key="2">
    <source>
        <dbReference type="EMBL" id="KAF2294797.1"/>
    </source>
</evidence>
<dbReference type="EMBL" id="JAAGAX010000013">
    <property type="protein sequence ID" value="KAF2294797.1"/>
    <property type="molecule type" value="Genomic_DNA"/>
</dbReference>
<organism evidence="2 3">
    <name type="scientific">Hevea brasiliensis</name>
    <name type="common">Para rubber tree</name>
    <name type="synonym">Siphonia brasiliensis</name>
    <dbReference type="NCBI Taxonomy" id="3981"/>
    <lineage>
        <taxon>Eukaryota</taxon>
        <taxon>Viridiplantae</taxon>
        <taxon>Streptophyta</taxon>
        <taxon>Embryophyta</taxon>
        <taxon>Tracheophyta</taxon>
        <taxon>Spermatophyta</taxon>
        <taxon>Magnoliopsida</taxon>
        <taxon>eudicotyledons</taxon>
        <taxon>Gunneridae</taxon>
        <taxon>Pentapetalae</taxon>
        <taxon>rosids</taxon>
        <taxon>fabids</taxon>
        <taxon>Malpighiales</taxon>
        <taxon>Euphorbiaceae</taxon>
        <taxon>Crotonoideae</taxon>
        <taxon>Micrandreae</taxon>
        <taxon>Hevea</taxon>
    </lineage>
</organism>